<dbReference type="GO" id="GO:0016627">
    <property type="term" value="F:oxidoreductase activity, acting on the CH-CH group of donors"/>
    <property type="evidence" value="ECO:0007669"/>
    <property type="project" value="TreeGrafter"/>
</dbReference>
<evidence type="ECO:0000256" key="1">
    <source>
        <dbReference type="ARBA" id="ARBA00023002"/>
    </source>
</evidence>
<dbReference type="PIRSF" id="PIRSF004633">
    <property type="entry name" value="UCP_PLP_oxd"/>
    <property type="match status" value="1"/>
</dbReference>
<dbReference type="PANTHER" id="PTHR35176">
    <property type="entry name" value="HEME OXYGENASE HI_0854-RELATED"/>
    <property type="match status" value="1"/>
</dbReference>
<dbReference type="InterPro" id="IPR012349">
    <property type="entry name" value="Split_barrel_FMN-bd"/>
</dbReference>
<organism evidence="3 4">
    <name type="scientific">Methylomonas paludis</name>
    <dbReference type="NCBI Taxonomy" id="1173101"/>
    <lineage>
        <taxon>Bacteria</taxon>
        <taxon>Pseudomonadati</taxon>
        <taxon>Pseudomonadota</taxon>
        <taxon>Gammaproteobacteria</taxon>
        <taxon>Methylococcales</taxon>
        <taxon>Methylococcaceae</taxon>
        <taxon>Methylomonas</taxon>
    </lineage>
</organism>
<dbReference type="RefSeq" id="WP_215580150.1">
    <property type="nucleotide sequence ID" value="NZ_CP073754.1"/>
</dbReference>
<proteinExistence type="predicted"/>
<evidence type="ECO:0000313" key="3">
    <source>
        <dbReference type="EMBL" id="QWF69740.1"/>
    </source>
</evidence>
<dbReference type="Gene3D" id="2.30.110.10">
    <property type="entry name" value="Electron Transport, Fmn-binding Protein, Chain A"/>
    <property type="match status" value="1"/>
</dbReference>
<gene>
    <name evidence="3" type="ORF">KEF85_10170</name>
</gene>
<reference evidence="3" key="1">
    <citation type="submission" date="2021-04" db="EMBL/GenBank/DDBJ databases">
        <title>Draft genome sequence data of methanotrophic Methylovulum sp. strain S1L and Methylomonas sp. strain S2AM isolated from boreal lake water columns.</title>
        <authorList>
            <person name="Rissanen A.J."/>
            <person name="Mangayil R."/>
            <person name="Svenning M.M."/>
            <person name="Khanongnuch R."/>
        </authorList>
    </citation>
    <scope>NUCLEOTIDE SEQUENCE</scope>
    <source>
        <strain evidence="3">S2AM</strain>
    </source>
</reference>
<dbReference type="AlphaFoldDB" id="A0A975R7X6"/>
<evidence type="ECO:0000313" key="4">
    <source>
        <dbReference type="Proteomes" id="UP000676649"/>
    </source>
</evidence>
<dbReference type="InterPro" id="IPR011576">
    <property type="entry name" value="Pyridox_Oxase_N"/>
</dbReference>
<accession>A0A975R7X6</accession>
<dbReference type="Proteomes" id="UP000676649">
    <property type="component" value="Chromosome"/>
</dbReference>
<sequence length="154" mass="16795">MTQITDYQALLSTQKSLQLATSSPDGNADISYAPFTLDDNRFYIYVSALAKHTANMLHSGQAGVLIIQPEAEADNIFARRRLSFNCRVQEISKGLPDYARLLELMQQRFGNIIGLLSSLPDFHLLQLSPQTGLYVAGFGKAMTVDLSLGLAAAG</sequence>
<dbReference type="GO" id="GO:0070967">
    <property type="term" value="F:coenzyme F420 binding"/>
    <property type="evidence" value="ECO:0007669"/>
    <property type="project" value="TreeGrafter"/>
</dbReference>
<dbReference type="GO" id="GO:0005829">
    <property type="term" value="C:cytosol"/>
    <property type="evidence" value="ECO:0007669"/>
    <property type="project" value="TreeGrafter"/>
</dbReference>
<protein>
    <submittedName>
        <fullName evidence="3">Pyridoxamine 5'-phosphate oxidase family protein</fullName>
    </submittedName>
</protein>
<name>A0A975R7X6_9GAMM</name>
<dbReference type="SUPFAM" id="SSF50475">
    <property type="entry name" value="FMN-binding split barrel"/>
    <property type="match status" value="1"/>
</dbReference>
<evidence type="ECO:0000259" key="2">
    <source>
        <dbReference type="Pfam" id="PF01243"/>
    </source>
</evidence>
<feature type="domain" description="Pyridoxamine 5'-phosphate oxidase N-terminal" evidence="2">
    <location>
        <begin position="7"/>
        <end position="135"/>
    </location>
</feature>
<dbReference type="Pfam" id="PF01243">
    <property type="entry name" value="PNPOx_N"/>
    <property type="match status" value="1"/>
</dbReference>
<dbReference type="InterPro" id="IPR014419">
    <property type="entry name" value="HutZ"/>
</dbReference>
<dbReference type="InterPro" id="IPR052019">
    <property type="entry name" value="F420H2_bilvrd_red/Heme_oxyg"/>
</dbReference>
<dbReference type="EMBL" id="CP073754">
    <property type="protein sequence ID" value="QWF69740.1"/>
    <property type="molecule type" value="Genomic_DNA"/>
</dbReference>
<keyword evidence="1" id="KW-0560">Oxidoreductase</keyword>
<dbReference type="KEGG" id="mpad:KEF85_10170"/>
<dbReference type="PANTHER" id="PTHR35176:SF6">
    <property type="entry name" value="HEME OXYGENASE HI_0854-RELATED"/>
    <property type="match status" value="1"/>
</dbReference>
<keyword evidence="4" id="KW-1185">Reference proteome</keyword>